<dbReference type="AlphaFoldDB" id="A0A0S4KML4"/>
<evidence type="ECO:0000256" key="2">
    <source>
        <dbReference type="HAMAP-Rule" id="MF_00634"/>
    </source>
</evidence>
<dbReference type="SMART" id="SM01152">
    <property type="entry name" value="DUF167"/>
    <property type="match status" value="1"/>
</dbReference>
<dbReference type="Proteomes" id="UP000066284">
    <property type="component" value="Chromosome 1"/>
</dbReference>
<dbReference type="EMBL" id="LN885086">
    <property type="protein sequence ID" value="CUQ65157.1"/>
    <property type="molecule type" value="Genomic_DNA"/>
</dbReference>
<organism evidence="3 4">
    <name type="scientific">Candidatus Nitrospira inopinata</name>
    <dbReference type="NCBI Taxonomy" id="1715989"/>
    <lineage>
        <taxon>Bacteria</taxon>
        <taxon>Pseudomonadati</taxon>
        <taxon>Nitrospirota</taxon>
        <taxon>Nitrospiria</taxon>
        <taxon>Nitrospirales</taxon>
        <taxon>Nitrospiraceae</taxon>
        <taxon>Nitrospira</taxon>
    </lineage>
</organism>
<dbReference type="GO" id="GO:0005737">
    <property type="term" value="C:cytoplasm"/>
    <property type="evidence" value="ECO:0007669"/>
    <property type="project" value="TreeGrafter"/>
</dbReference>
<dbReference type="KEGG" id="nio:NITINOP_0181"/>
<dbReference type="STRING" id="1715989.NITINOP_0181"/>
<sequence>MDIRRAVASESKDRVTVRVYVQSKASRTEFVGVHGDAVKIRVAAPPVDGSANAELIRFLAERCGIPQSRISIQSGVTSRQKRVNLAGVSVEWALARLASPQGKE</sequence>
<dbReference type="HAMAP" id="MF_00634">
    <property type="entry name" value="UPF0235"/>
    <property type="match status" value="1"/>
</dbReference>
<dbReference type="OrthoDB" id="9801972at2"/>
<evidence type="ECO:0000313" key="3">
    <source>
        <dbReference type="EMBL" id="CUQ65157.1"/>
    </source>
</evidence>
<dbReference type="InterPro" id="IPR036591">
    <property type="entry name" value="YggU-like_sf"/>
</dbReference>
<proteinExistence type="inferred from homology"/>
<dbReference type="Gene3D" id="3.30.1200.10">
    <property type="entry name" value="YggU-like"/>
    <property type="match status" value="1"/>
</dbReference>
<name>A0A0S4KML4_9BACT</name>
<dbReference type="InterPro" id="IPR003746">
    <property type="entry name" value="DUF167"/>
</dbReference>
<evidence type="ECO:0000313" key="4">
    <source>
        <dbReference type="Proteomes" id="UP000066284"/>
    </source>
</evidence>
<reference evidence="4" key="1">
    <citation type="submission" date="2015-09" db="EMBL/GenBank/DDBJ databases">
        <authorList>
            <person name="Daims H."/>
        </authorList>
    </citation>
    <scope>NUCLEOTIDE SEQUENCE [LARGE SCALE GENOMIC DNA]</scope>
</reference>
<dbReference type="PANTHER" id="PTHR13420">
    <property type="entry name" value="UPF0235 PROTEIN C15ORF40"/>
    <property type="match status" value="1"/>
</dbReference>
<gene>
    <name evidence="3" type="ORF">NITINOP_0181</name>
</gene>
<dbReference type="SUPFAM" id="SSF69786">
    <property type="entry name" value="YggU-like"/>
    <property type="match status" value="1"/>
</dbReference>
<dbReference type="NCBIfam" id="TIGR00251">
    <property type="entry name" value="DUF167 family protein"/>
    <property type="match status" value="1"/>
</dbReference>
<keyword evidence="4" id="KW-1185">Reference proteome</keyword>
<evidence type="ECO:0000256" key="1">
    <source>
        <dbReference type="ARBA" id="ARBA00010364"/>
    </source>
</evidence>
<dbReference type="Pfam" id="PF02594">
    <property type="entry name" value="DUF167"/>
    <property type="match status" value="1"/>
</dbReference>
<protein>
    <recommendedName>
        <fullName evidence="2">UPF0235 protein NITINOP_0181</fullName>
    </recommendedName>
</protein>
<comment type="similarity">
    <text evidence="1 2">Belongs to the UPF0235 family.</text>
</comment>
<accession>A0A0S4KML4</accession>
<dbReference type="PANTHER" id="PTHR13420:SF7">
    <property type="entry name" value="UPF0235 PROTEIN C15ORF40"/>
    <property type="match status" value="1"/>
</dbReference>